<feature type="domain" description="Peptidase M4 C-terminal" evidence="11">
    <location>
        <begin position="361"/>
        <end position="512"/>
    </location>
</feature>
<comment type="function">
    <text evidence="8">Extracellular zinc metalloprotease.</text>
</comment>
<dbReference type="Gene3D" id="3.10.170.10">
    <property type="match status" value="1"/>
</dbReference>
<dbReference type="InterPro" id="IPR013856">
    <property type="entry name" value="Peptidase_M4_domain"/>
</dbReference>
<comment type="subcellular location">
    <subcellularLocation>
        <location evidence="8">Secreted</location>
    </subcellularLocation>
</comment>
<gene>
    <name evidence="12" type="ORF">DFR68_107388</name>
</gene>
<dbReference type="InterPro" id="IPR001570">
    <property type="entry name" value="Peptidase_M4_C_domain"/>
</dbReference>
<organism evidence="12 13">
    <name type="scientific">Nocardia mexicana</name>
    <dbReference type="NCBI Taxonomy" id="279262"/>
    <lineage>
        <taxon>Bacteria</taxon>
        <taxon>Bacillati</taxon>
        <taxon>Actinomycetota</taxon>
        <taxon>Actinomycetes</taxon>
        <taxon>Mycobacteriales</taxon>
        <taxon>Nocardiaceae</taxon>
        <taxon>Nocardia</taxon>
    </lineage>
</organism>
<evidence type="ECO:0000256" key="9">
    <source>
        <dbReference type="SAM" id="MobiDB-lite"/>
    </source>
</evidence>
<keyword evidence="8" id="KW-0732">Signal</keyword>
<dbReference type="InterPro" id="IPR023612">
    <property type="entry name" value="Peptidase_M4"/>
</dbReference>
<dbReference type="GO" id="GO:0004222">
    <property type="term" value="F:metalloendopeptidase activity"/>
    <property type="evidence" value="ECO:0007669"/>
    <property type="project" value="UniProtKB-UniRule"/>
</dbReference>
<feature type="active site" description="Proton donor" evidence="7">
    <location>
        <position position="448"/>
    </location>
</feature>
<dbReference type="InterPro" id="IPR027268">
    <property type="entry name" value="Peptidase_M4/M1_CTD_sf"/>
</dbReference>
<feature type="domain" description="Peptidase M4" evidence="10">
    <location>
        <begin position="307"/>
        <end position="358"/>
    </location>
</feature>
<evidence type="ECO:0000256" key="5">
    <source>
        <dbReference type="ARBA" id="ARBA00022833"/>
    </source>
</evidence>
<dbReference type="GO" id="GO:0046872">
    <property type="term" value="F:metal ion binding"/>
    <property type="evidence" value="ECO:0007669"/>
    <property type="project" value="UniProtKB-UniRule"/>
</dbReference>
<keyword evidence="2 8" id="KW-0645">Protease</keyword>
<dbReference type="EMBL" id="QQAZ01000007">
    <property type="protein sequence ID" value="RDI49260.1"/>
    <property type="molecule type" value="Genomic_DNA"/>
</dbReference>
<dbReference type="AlphaFoldDB" id="A0A370H011"/>
<dbReference type="GO" id="GO:0005576">
    <property type="term" value="C:extracellular region"/>
    <property type="evidence" value="ECO:0007669"/>
    <property type="project" value="UniProtKB-SubCell"/>
</dbReference>
<dbReference type="PANTHER" id="PTHR33794">
    <property type="entry name" value="BACILLOLYSIN"/>
    <property type="match status" value="1"/>
</dbReference>
<keyword evidence="4 8" id="KW-0378">Hydrolase</keyword>
<keyword evidence="6 8" id="KW-0482">Metalloprotease</keyword>
<dbReference type="PANTHER" id="PTHR33794:SF1">
    <property type="entry name" value="BACILLOLYSIN"/>
    <property type="match status" value="1"/>
</dbReference>
<feature type="active site" evidence="7">
    <location>
        <position position="351"/>
    </location>
</feature>
<dbReference type="InterPro" id="IPR050728">
    <property type="entry name" value="Zinc_Metalloprotease_M4"/>
</dbReference>
<evidence type="ECO:0000256" key="2">
    <source>
        <dbReference type="ARBA" id="ARBA00022670"/>
    </source>
</evidence>
<keyword evidence="3" id="KW-0479">Metal-binding</keyword>
<name>A0A370H011_9NOCA</name>
<dbReference type="Proteomes" id="UP000255355">
    <property type="component" value="Unassembled WGS sequence"/>
</dbReference>
<dbReference type="Gene3D" id="1.10.390.10">
    <property type="entry name" value="Neutral Protease Domain 2"/>
    <property type="match status" value="1"/>
</dbReference>
<evidence type="ECO:0000313" key="13">
    <source>
        <dbReference type="Proteomes" id="UP000255355"/>
    </source>
</evidence>
<dbReference type="PRINTS" id="PR00730">
    <property type="entry name" value="THERMOLYSIN"/>
</dbReference>
<comment type="cofactor">
    <cofactor evidence="8">
        <name>Zn(2+)</name>
        <dbReference type="ChEBI" id="CHEBI:29105"/>
    </cofactor>
</comment>
<dbReference type="EC" id="3.4.24.-" evidence="8"/>
<evidence type="ECO:0000256" key="7">
    <source>
        <dbReference type="PIRSR" id="PIRSR623612-1"/>
    </source>
</evidence>
<evidence type="ECO:0000259" key="11">
    <source>
        <dbReference type="Pfam" id="PF02868"/>
    </source>
</evidence>
<feature type="region of interest" description="Disordered" evidence="9">
    <location>
        <begin position="412"/>
        <end position="452"/>
    </location>
</feature>
<keyword evidence="5 8" id="KW-0862">Zinc</keyword>
<sequence>MKTCLCGLWVASLVLLSAPLAAQPPVGPSLATAPKRVQESSRGAVRQIVPDRPIAVPGGRGLADPATAATAHSADIKQLFGAAADLVVTTVAGRAGGSTVRLGQRVGAIPVHGAGVALALRPDGSLQSATGALSERIDGSYPSGGTEPAEAARRTAVGKVAELSGLAADALRVRSESAAWFDPSLVDGERPDRVAVPAYRYDIRARAAVWRVFVAAVGGAVLDALPAERALDRVVCDADSQGAERTLAVPCGAAGSYPVVRTEGGPRVPGNEDADKVYDWMGDTEDFYRRHTALGGLTDLIGIEVPGSGKALRATVRVCAEACPYANAYWTDEQGFVIGSAVLGLDVVAHELTHGVTERTSGLNYVNESGAINESMSDVFGEFTELAGKRGRKADRWKIGNGTDVGVIRDMRSPRSAADPQPETYKGPGWVPATHSDRDRAPDNGGVHTNSGVGNRLAALITDGGTLGGRKVDGIGLDKAAALYWSTQTQLFPSADYPALASTLITVCHNNIDDKIAGFTAPDCAHIQQAVEAVRIPLLRDRT</sequence>
<keyword evidence="8" id="KW-0964">Secreted</keyword>
<keyword evidence="13" id="KW-1185">Reference proteome</keyword>
<dbReference type="RefSeq" id="WP_068014099.1">
    <property type="nucleotide sequence ID" value="NZ_QQAZ01000007.1"/>
</dbReference>
<evidence type="ECO:0000256" key="3">
    <source>
        <dbReference type="ARBA" id="ARBA00022723"/>
    </source>
</evidence>
<comment type="similarity">
    <text evidence="1 8">Belongs to the peptidase M4 family.</text>
</comment>
<proteinExistence type="inferred from homology"/>
<reference evidence="12 13" key="1">
    <citation type="submission" date="2018-07" db="EMBL/GenBank/DDBJ databases">
        <title>Genomic Encyclopedia of Type Strains, Phase IV (KMG-IV): sequencing the most valuable type-strain genomes for metagenomic binning, comparative biology and taxonomic classification.</title>
        <authorList>
            <person name="Goeker M."/>
        </authorList>
    </citation>
    <scope>NUCLEOTIDE SEQUENCE [LARGE SCALE GENOMIC DNA]</scope>
    <source>
        <strain evidence="12 13">DSM 44952</strain>
    </source>
</reference>
<evidence type="ECO:0000259" key="10">
    <source>
        <dbReference type="Pfam" id="PF01447"/>
    </source>
</evidence>
<protein>
    <recommendedName>
        <fullName evidence="8">Neutral metalloproteinase</fullName>
        <ecNumber evidence="8">3.4.24.-</ecNumber>
    </recommendedName>
</protein>
<dbReference type="GO" id="GO:0006508">
    <property type="term" value="P:proteolysis"/>
    <property type="evidence" value="ECO:0007669"/>
    <property type="project" value="UniProtKB-KW"/>
</dbReference>
<feature type="chain" id="PRO_5023160182" description="Neutral metalloproteinase" evidence="8">
    <location>
        <begin position="23"/>
        <end position="543"/>
    </location>
</feature>
<evidence type="ECO:0000313" key="12">
    <source>
        <dbReference type="EMBL" id="RDI49260.1"/>
    </source>
</evidence>
<evidence type="ECO:0000256" key="1">
    <source>
        <dbReference type="ARBA" id="ARBA00009388"/>
    </source>
</evidence>
<dbReference type="Pfam" id="PF02868">
    <property type="entry name" value="Peptidase_M4_C"/>
    <property type="match status" value="1"/>
</dbReference>
<comment type="caution">
    <text evidence="12">The sequence shown here is derived from an EMBL/GenBank/DDBJ whole genome shotgun (WGS) entry which is preliminary data.</text>
</comment>
<evidence type="ECO:0000256" key="6">
    <source>
        <dbReference type="ARBA" id="ARBA00023049"/>
    </source>
</evidence>
<accession>A0A370H011</accession>
<dbReference type="SUPFAM" id="SSF55486">
    <property type="entry name" value="Metalloproteases ('zincins'), catalytic domain"/>
    <property type="match status" value="1"/>
</dbReference>
<feature type="signal peptide" evidence="8">
    <location>
        <begin position="1"/>
        <end position="22"/>
    </location>
</feature>
<evidence type="ECO:0000256" key="8">
    <source>
        <dbReference type="RuleBase" id="RU366073"/>
    </source>
</evidence>
<dbReference type="OrthoDB" id="291295at2"/>
<evidence type="ECO:0000256" key="4">
    <source>
        <dbReference type="ARBA" id="ARBA00022801"/>
    </source>
</evidence>
<dbReference type="STRING" id="1210089.GCA_001613165_00878"/>
<dbReference type="Pfam" id="PF01447">
    <property type="entry name" value="Peptidase_M4"/>
    <property type="match status" value="1"/>
</dbReference>